<dbReference type="GO" id="GO:0006636">
    <property type="term" value="P:unsaturated fatty acid biosynthetic process"/>
    <property type="evidence" value="ECO:0007669"/>
    <property type="project" value="TreeGrafter"/>
</dbReference>
<organism evidence="16">
    <name type="scientific">Sitodiplosis mosellana</name>
    <name type="common">orange wheat blossom midge</name>
    <dbReference type="NCBI Taxonomy" id="263140"/>
    <lineage>
        <taxon>Eukaryota</taxon>
        <taxon>Metazoa</taxon>
        <taxon>Ecdysozoa</taxon>
        <taxon>Arthropoda</taxon>
        <taxon>Hexapoda</taxon>
        <taxon>Insecta</taxon>
        <taxon>Pterygota</taxon>
        <taxon>Neoptera</taxon>
        <taxon>Endopterygota</taxon>
        <taxon>Diptera</taxon>
        <taxon>Nematocera</taxon>
        <taxon>Sciaroidea</taxon>
        <taxon>Cecidomyiidae</taxon>
        <taxon>Sitodiplosis</taxon>
    </lineage>
</organism>
<dbReference type="GO" id="GO:0004768">
    <property type="term" value="F:stearoyl-CoA 9-desaturase activity"/>
    <property type="evidence" value="ECO:0007669"/>
    <property type="project" value="TreeGrafter"/>
</dbReference>
<protein>
    <submittedName>
        <fullName evidence="16">Acyl-CoA Delta-9 desaturase 2</fullName>
    </submittedName>
</protein>
<dbReference type="GO" id="GO:0005789">
    <property type="term" value="C:endoplasmic reticulum membrane"/>
    <property type="evidence" value="ECO:0007669"/>
    <property type="project" value="TreeGrafter"/>
</dbReference>
<keyword evidence="10 14" id="KW-0472">Membrane</keyword>
<dbReference type="PRINTS" id="PR00075">
    <property type="entry name" value="FACDDSATRASE"/>
</dbReference>
<sequence length="402" mass="46608">MVETDKIDAENSVFDDESTIKQRSQAARRLSAGVANKNDSTKTEPKNFYNSSDDASWTLKDLVWKNVAFFVYLHLGSFYGIYQILTGQCKLATIFMAILLVHWGLLGITAGAHRLWSHKGYKATWQLKLILTFFNTIAHQNGIWVWVHDHRVHHKYQDTHADPHNAGRGLFFSHFGWLMVKERPEVDQKRQTIDMSDCIADPIVMFQKKYYWYLMPLISIVLPTWILCHFFGETLSAAWHVGFVLRHLYTLHDTFLINSYAHAVGSKPYDASIRPTDHRLLGIMTQGEGWHNFHHVFPWDYKTAELGNYRYNITTAFIDFFAKIGWAYDLKTVSKETIQKRMARCGDLNVKYSEATVDDLMRIKAAKHDEPVEPKELVWGWDDADFDEGEKKSATILHKVEN</sequence>
<proteinExistence type="evidence at transcript level"/>
<dbReference type="PANTHER" id="PTHR11351:SF98">
    <property type="entry name" value="RE43130P"/>
    <property type="match status" value="1"/>
</dbReference>
<keyword evidence="6 14" id="KW-1133">Transmembrane helix</keyword>
<dbReference type="CDD" id="cd03505">
    <property type="entry name" value="Delta9-FADS-like"/>
    <property type="match status" value="1"/>
</dbReference>
<keyword evidence="9" id="KW-0443">Lipid metabolism</keyword>
<feature type="transmembrane region" description="Helical" evidence="14">
    <location>
        <begin position="67"/>
        <end position="85"/>
    </location>
</feature>
<evidence type="ECO:0000256" key="4">
    <source>
        <dbReference type="ARBA" id="ARBA00022692"/>
    </source>
</evidence>
<feature type="transmembrane region" description="Helical" evidence="14">
    <location>
        <begin position="91"/>
        <end position="112"/>
    </location>
</feature>
<accession>A0AA50I8P0</accession>
<dbReference type="Pfam" id="PF00487">
    <property type="entry name" value="FA_desaturase"/>
    <property type="match status" value="1"/>
</dbReference>
<keyword evidence="11 12" id="KW-0275">Fatty acid biosynthesis</keyword>
<evidence type="ECO:0000256" key="10">
    <source>
        <dbReference type="ARBA" id="ARBA00023136"/>
    </source>
</evidence>
<evidence type="ECO:0000256" key="11">
    <source>
        <dbReference type="ARBA" id="ARBA00023160"/>
    </source>
</evidence>
<keyword evidence="5" id="KW-0276">Fatty acid metabolism</keyword>
<comment type="subcellular location">
    <subcellularLocation>
        <location evidence="1">Membrane</location>
        <topology evidence="1">Multi-pass membrane protein</topology>
    </subcellularLocation>
</comment>
<evidence type="ECO:0000256" key="9">
    <source>
        <dbReference type="ARBA" id="ARBA00023098"/>
    </source>
</evidence>
<evidence type="ECO:0000256" key="7">
    <source>
        <dbReference type="ARBA" id="ARBA00023002"/>
    </source>
</evidence>
<comment type="cofactor">
    <cofactor evidence="12">
        <name>Fe(2+)</name>
        <dbReference type="ChEBI" id="CHEBI:29033"/>
    </cofactor>
</comment>
<comment type="domain">
    <text evidence="12">The histidine box domains are involved in binding the catalytic metal ions.</text>
</comment>
<keyword evidence="3 12" id="KW-0444">Lipid biosynthesis</keyword>
<comment type="similarity">
    <text evidence="2 12">Belongs to the fatty acid desaturase type 1 family.</text>
</comment>
<name>A0AA50I8P0_9DIPT</name>
<evidence type="ECO:0000256" key="3">
    <source>
        <dbReference type="ARBA" id="ARBA00022516"/>
    </source>
</evidence>
<evidence type="ECO:0000256" key="5">
    <source>
        <dbReference type="ARBA" id="ARBA00022832"/>
    </source>
</evidence>
<evidence type="ECO:0000256" key="6">
    <source>
        <dbReference type="ARBA" id="ARBA00022989"/>
    </source>
</evidence>
<evidence type="ECO:0000256" key="2">
    <source>
        <dbReference type="ARBA" id="ARBA00009295"/>
    </source>
</evidence>
<feature type="region of interest" description="Disordered" evidence="13">
    <location>
        <begin position="16"/>
        <end position="45"/>
    </location>
</feature>
<feature type="domain" description="Fatty acid desaturase" evidence="15">
    <location>
        <begin position="94"/>
        <end position="298"/>
    </location>
</feature>
<feature type="transmembrane region" description="Helical" evidence="14">
    <location>
        <begin position="210"/>
        <end position="232"/>
    </location>
</feature>
<evidence type="ECO:0000256" key="14">
    <source>
        <dbReference type="SAM" id="Phobius"/>
    </source>
</evidence>
<dbReference type="AlphaFoldDB" id="A0AA50I8P0"/>
<evidence type="ECO:0000259" key="15">
    <source>
        <dbReference type="Pfam" id="PF00487"/>
    </source>
</evidence>
<dbReference type="GO" id="GO:0005506">
    <property type="term" value="F:iron ion binding"/>
    <property type="evidence" value="ECO:0007669"/>
    <property type="project" value="TreeGrafter"/>
</dbReference>
<gene>
    <name evidence="16" type="primary">FAD9-2</name>
</gene>
<reference evidence="16" key="1">
    <citation type="submission" date="2023-05" db="EMBL/GenBank/DDBJ databases">
        <authorList>
            <person name="Wen W."/>
        </authorList>
    </citation>
    <scope>NUCLEOTIDE SEQUENCE</scope>
    <source>
        <tissue evidence="16">Larvae</tissue>
    </source>
</reference>
<dbReference type="InterPro" id="IPR015876">
    <property type="entry name" value="Acyl-CoA_DS"/>
</dbReference>
<keyword evidence="8" id="KW-0408">Iron</keyword>
<evidence type="ECO:0000256" key="12">
    <source>
        <dbReference type="RuleBase" id="RU000581"/>
    </source>
</evidence>
<evidence type="ECO:0000256" key="8">
    <source>
        <dbReference type="ARBA" id="ARBA00023004"/>
    </source>
</evidence>
<dbReference type="PANTHER" id="PTHR11351">
    <property type="entry name" value="ACYL-COA DESATURASE"/>
    <property type="match status" value="1"/>
</dbReference>
<keyword evidence="7 12" id="KW-0560">Oxidoreductase</keyword>
<evidence type="ECO:0000256" key="1">
    <source>
        <dbReference type="ARBA" id="ARBA00004141"/>
    </source>
</evidence>
<dbReference type="EMBL" id="OR058629">
    <property type="protein sequence ID" value="WLW11091.1"/>
    <property type="molecule type" value="mRNA"/>
</dbReference>
<keyword evidence="4 12" id="KW-0812">Transmembrane</keyword>
<evidence type="ECO:0000313" key="16">
    <source>
        <dbReference type="EMBL" id="WLW11091.1"/>
    </source>
</evidence>
<evidence type="ECO:0000256" key="13">
    <source>
        <dbReference type="SAM" id="MobiDB-lite"/>
    </source>
</evidence>
<dbReference type="InterPro" id="IPR005804">
    <property type="entry name" value="FA_desaturase_dom"/>
</dbReference>